<reference evidence="2" key="1">
    <citation type="journal article" date="2022" name="Mol. Ecol. Resour.">
        <title>The genomes of chicory, endive, great burdock and yacon provide insights into Asteraceae palaeo-polyploidization history and plant inulin production.</title>
        <authorList>
            <person name="Fan W."/>
            <person name="Wang S."/>
            <person name="Wang H."/>
            <person name="Wang A."/>
            <person name="Jiang F."/>
            <person name="Liu H."/>
            <person name="Zhao H."/>
            <person name="Xu D."/>
            <person name="Zhang Y."/>
        </authorList>
    </citation>
    <scope>NUCLEOTIDE SEQUENCE [LARGE SCALE GENOMIC DNA]</scope>
    <source>
        <strain evidence="2">cv. Yunnan</strain>
    </source>
</reference>
<dbReference type="EMBL" id="CM042021">
    <property type="protein sequence ID" value="KAI3820036.1"/>
    <property type="molecule type" value="Genomic_DNA"/>
</dbReference>
<name>A0ACB9JK07_9ASTR</name>
<comment type="caution">
    <text evidence="1">The sequence shown here is derived from an EMBL/GenBank/DDBJ whole genome shotgun (WGS) entry which is preliminary data.</text>
</comment>
<evidence type="ECO:0000313" key="1">
    <source>
        <dbReference type="EMBL" id="KAI3820036.1"/>
    </source>
</evidence>
<evidence type="ECO:0000313" key="2">
    <source>
        <dbReference type="Proteomes" id="UP001056120"/>
    </source>
</evidence>
<dbReference type="Proteomes" id="UP001056120">
    <property type="component" value="Linkage Group LG04"/>
</dbReference>
<accession>A0ACB9JK07</accession>
<protein>
    <submittedName>
        <fullName evidence="1">Uncharacterized protein</fullName>
    </submittedName>
</protein>
<organism evidence="1 2">
    <name type="scientific">Smallanthus sonchifolius</name>
    <dbReference type="NCBI Taxonomy" id="185202"/>
    <lineage>
        <taxon>Eukaryota</taxon>
        <taxon>Viridiplantae</taxon>
        <taxon>Streptophyta</taxon>
        <taxon>Embryophyta</taxon>
        <taxon>Tracheophyta</taxon>
        <taxon>Spermatophyta</taxon>
        <taxon>Magnoliopsida</taxon>
        <taxon>eudicotyledons</taxon>
        <taxon>Gunneridae</taxon>
        <taxon>Pentapetalae</taxon>
        <taxon>asterids</taxon>
        <taxon>campanulids</taxon>
        <taxon>Asterales</taxon>
        <taxon>Asteraceae</taxon>
        <taxon>Asteroideae</taxon>
        <taxon>Heliantheae alliance</taxon>
        <taxon>Millerieae</taxon>
        <taxon>Smallanthus</taxon>
    </lineage>
</organism>
<reference evidence="1 2" key="2">
    <citation type="journal article" date="2022" name="Mol. Ecol. Resour.">
        <title>The genomes of chicory, endive, great burdock and yacon provide insights into Asteraceae paleo-polyploidization history and plant inulin production.</title>
        <authorList>
            <person name="Fan W."/>
            <person name="Wang S."/>
            <person name="Wang H."/>
            <person name="Wang A."/>
            <person name="Jiang F."/>
            <person name="Liu H."/>
            <person name="Zhao H."/>
            <person name="Xu D."/>
            <person name="Zhang Y."/>
        </authorList>
    </citation>
    <scope>NUCLEOTIDE SEQUENCE [LARGE SCALE GENOMIC DNA]</scope>
    <source>
        <strain evidence="2">cv. Yunnan</strain>
        <tissue evidence="1">Leaves</tissue>
    </source>
</reference>
<proteinExistence type="predicted"/>
<sequence>MNFRFRLFTDVPQMDYHSLKRRELQALCKEHNIPANSANSVLADKLSALLNEKQKPITRKRTCIKSSVETTDEGEPAASKRQAKKVRFSPSNDLVEYELHSGEKKKDMVTQIKSRRNSVAKKVDKPVVDNTTTVELVDDSAQIPVKLTRSRVQLSGKDVIPNNEKKQNRREAKDVEKGTVVDKETVGNVGKVTRSKAHTSDIDGGIQREESRQSKRLNKDVEKASESVKETVVSRARVTRSKVQTSMEGGTGPDVNPHVKKKSGKQVEIKAQDVKTFEEIMDIPATRSRRQTIKEDVVNTDANPQADKKRTRREMKSTDLSSNSSNVAPVDQQEPPKRKSLRTREVETVDKDEGDKVEVVNNGRVTRSKAPLETEASGRNCRNKANKVEIQQPEEPSKNAGKKNVNRRKSVLQPVKTEVVLHLEEPLNRPARKNTRRTSVIQKVTKMVESPTVGKKQSNGQSGSLSMIVEGLEDVENVIRSGKDASENEFKKVISGSLKSRKQRGTPIIEDQIIKTEHGSFVDKSSKSSARSVSRSEGKSIVKKLVESSLKKPVSRRNNQSSVENGSKGKSWAVRSGAIVRDSSSKKRAKLSGMKQSDSVNRDFNSSKEGTPVAKMGNFKPDEEVTEPEVTPAIDKSDSLFTRRAIRSERKEPSQSAIKEQRFTRSTIKSERKEPSQSAFKQQPIAEAQLSSSAAKFQHDPSVNTAPGRITRRGIKHGVNAGGSFSEKVGKKKQTSRSAQKKQPLDDAQMASSEVAEVGPNPDADTIGVQSEIKQSLDDVQMSSPEVAEVGPNPGVDIVGVRSEIKEPYDDVQMCSPEDAEARSNPDSDAVEVGSEISKEVTGEILIDLSASESVRLPSKVMEENKVPTSGTSIDMESVSLVSVEKASGEVMEDAGACIEKSTHEASSTPCLTESLLAGKQQHPLELESFDDETPLGKSLFHIKMASVSVSDGSHVHNQNEEVYVESGIFSETVNLETSVLKSERPDAKEKEIELIGSGSTSKGLQTDVMIEESHVSVSKVKEGVDISSLGVATKGNNGDADGNCDPVSYDVGSSTINGPKELESGSELSNANKTIVVPISDNDVDIERVLEDNNDVQDGESEHDQLKSNDNHATDEEDVEGDDSEPAQNKCMPVVAELLVRSRDHEPEILNVADDVQCDTVGQSDSVASKDSPKTHATSGIDDIAVTVDAPEESVLDINKDVVSSILGDIYDDMDAEDDLANEQKSTEVDEGFQPKESGCISPDMSNEQTKEEAGTGGGNDHIMDDQEQAVAIDELDSDSVKSMVDGSHIGVNEVDSELVGNLKAPEDPTREEASPNLYAKGESAVDGIDSSPLMGDIGAHESLIIKESLPITYRKEESPVDDIDSDLQTIKEDDRNKQGTSVDWGDYDLVMDEFEKPVSANRSAEVVGEGEKDDEDSDLQTSARQSFSIEGSSGIAAGLASVVKNLEKDSENAADRKSKKDVDMLKESANAANMTEEVFNWSGADSSMRSLFATPTATWIGNLNGSQEDAVNLASQDTYSSLKSLFTTPATTRIGHAKNGQEDAVGFANQDHYSSLKPLFKTPAATQISHVKGGQEDAVSFANLDPYSSLKPLFKTPAATQISQVKDDRDDAHSRVILDPYSSLKSLFKTPAATQIGQVKDGQEDAVSLANQDPYSSLKPLFKTPAATQISHLKDGQGDAVSSANQDPYSSLKPLFTTPATAQISHVKGVQGDATSFAQKDQSLSLKPLYKTPAVTQISHVKDGRVLKPLYKTPAVTQISHVKDGREDAVANQDPYSSLKSLFTTPATSRTSHVHDSKAVKSVNFTFPYGRRNEDMGTSGTAAGDFNHQWENDQLKAFDSETQSGGPENEMYGVPSFEDYPLKLFGEEEVGGSYDGSRANTHFEFKGDQVDQIKQFEFLSEAAGTSNHDPSGLKDNSIHGCEFEKKEETDDDLACKTGHV</sequence>
<gene>
    <name evidence="1" type="ORF">L1987_13892</name>
</gene>
<keyword evidence="2" id="KW-1185">Reference proteome</keyword>